<evidence type="ECO:0000313" key="1">
    <source>
        <dbReference type="EMBL" id="KAG1327489.1"/>
    </source>
</evidence>
<proteinExistence type="predicted"/>
<organism evidence="1 2">
    <name type="scientific">Cocos nucifera</name>
    <name type="common">Coconut palm</name>
    <dbReference type="NCBI Taxonomy" id="13894"/>
    <lineage>
        <taxon>Eukaryota</taxon>
        <taxon>Viridiplantae</taxon>
        <taxon>Streptophyta</taxon>
        <taxon>Embryophyta</taxon>
        <taxon>Tracheophyta</taxon>
        <taxon>Spermatophyta</taxon>
        <taxon>Magnoliopsida</taxon>
        <taxon>Liliopsida</taxon>
        <taxon>Arecaceae</taxon>
        <taxon>Arecoideae</taxon>
        <taxon>Cocoseae</taxon>
        <taxon>Attaleinae</taxon>
        <taxon>Cocos</taxon>
    </lineage>
</organism>
<comment type="caution">
    <text evidence="1">The sequence shown here is derived from an EMBL/GenBank/DDBJ whole genome shotgun (WGS) entry which is preliminary data.</text>
</comment>
<dbReference type="Proteomes" id="UP000797356">
    <property type="component" value="Chromosome 1"/>
</dbReference>
<protein>
    <submittedName>
        <fullName evidence="1">Putative disease resistance protein</fullName>
    </submittedName>
</protein>
<evidence type="ECO:0000313" key="2">
    <source>
        <dbReference type="Proteomes" id="UP000797356"/>
    </source>
</evidence>
<gene>
    <name evidence="1" type="ORF">COCNU_01G014230</name>
</gene>
<accession>A0A8K0MVA5</accession>
<sequence length="145" mass="16492">MDKLLDLVSSLKSITSLYIWDSKLKEDPMEALQSLSNLKLLSLYNAYDRKNLTCNAEGFQELRKLSVLSLAELEKWEIESGAMPGLRQLFAGYRPNLTEPPEGLRNMDSVLVVQVAEMPEAFVSKVRTYGIQKFNVQIISKHQRA</sequence>
<dbReference type="OrthoDB" id="1917524at2759"/>
<name>A0A8K0MVA5_COCNU</name>
<dbReference type="SUPFAM" id="SSF52058">
    <property type="entry name" value="L domain-like"/>
    <property type="match status" value="1"/>
</dbReference>
<keyword evidence="2" id="KW-1185">Reference proteome</keyword>
<dbReference type="AlphaFoldDB" id="A0A8K0MVA5"/>
<dbReference type="Gene3D" id="3.80.10.10">
    <property type="entry name" value="Ribonuclease Inhibitor"/>
    <property type="match status" value="1"/>
</dbReference>
<reference evidence="1" key="1">
    <citation type="journal article" date="2017" name="Gigascience">
        <title>The genome draft of coconut (Cocos nucifera).</title>
        <authorList>
            <person name="Xiao Y."/>
            <person name="Xu P."/>
            <person name="Fan H."/>
            <person name="Baudouin L."/>
            <person name="Xia W."/>
            <person name="Bocs S."/>
            <person name="Xu J."/>
            <person name="Li Q."/>
            <person name="Guo A."/>
            <person name="Zhou L."/>
            <person name="Li J."/>
            <person name="Wu Y."/>
            <person name="Ma Z."/>
            <person name="Armero A."/>
            <person name="Issali A.E."/>
            <person name="Liu N."/>
            <person name="Peng M."/>
            <person name="Yang Y."/>
        </authorList>
    </citation>
    <scope>NUCLEOTIDE SEQUENCE</scope>
    <source>
        <tissue evidence="1">Spear leaf of Hainan Tall coconut</tissue>
    </source>
</reference>
<reference evidence="1" key="2">
    <citation type="submission" date="2019-07" db="EMBL/GenBank/DDBJ databases">
        <authorList>
            <person name="Yang Y."/>
            <person name="Bocs S."/>
            <person name="Baudouin L."/>
        </authorList>
    </citation>
    <scope>NUCLEOTIDE SEQUENCE</scope>
    <source>
        <tissue evidence="1">Spear leaf of Hainan Tall coconut</tissue>
    </source>
</reference>
<dbReference type="InterPro" id="IPR032675">
    <property type="entry name" value="LRR_dom_sf"/>
</dbReference>
<dbReference type="EMBL" id="CM017872">
    <property type="protein sequence ID" value="KAG1327489.1"/>
    <property type="molecule type" value="Genomic_DNA"/>
</dbReference>